<evidence type="ECO:0000256" key="1">
    <source>
        <dbReference type="SAM" id="Phobius"/>
    </source>
</evidence>
<evidence type="ECO:0000313" key="3">
    <source>
        <dbReference type="Proteomes" id="UP000228976"/>
    </source>
</evidence>
<sequence length="140" mass="15754">MPIGDLRQKSAERFQRVEKYWVNNDVNGEPLNEVFADLKLLLREREARETASYPALRANLEKRHQEWDWGDLALTGVGSLVVVWFGVTYRLWGWSYSRLAGFALGSSGVSQTAIVNAMRSGIGFSLNAQRHSASVKPEAK</sequence>
<keyword evidence="3" id="KW-1185">Reference proteome</keyword>
<keyword evidence="1" id="KW-0812">Transmembrane</keyword>
<feature type="transmembrane region" description="Helical" evidence="1">
    <location>
        <begin position="72"/>
        <end position="92"/>
    </location>
</feature>
<accession>A0A261FA73</accession>
<dbReference type="AlphaFoldDB" id="A0A261FA73"/>
<name>A0A261FA73_9BIFI</name>
<evidence type="ECO:0000313" key="2">
    <source>
        <dbReference type="EMBL" id="OZG55935.1"/>
    </source>
</evidence>
<organism evidence="2 3">
    <name type="scientific">Aeriscardovia aeriphila</name>
    <dbReference type="NCBI Taxonomy" id="218139"/>
    <lineage>
        <taxon>Bacteria</taxon>
        <taxon>Bacillati</taxon>
        <taxon>Actinomycetota</taxon>
        <taxon>Actinomycetes</taxon>
        <taxon>Bifidobacteriales</taxon>
        <taxon>Bifidobacteriaceae</taxon>
        <taxon>Aeriscardovia</taxon>
    </lineage>
</organism>
<keyword evidence="1" id="KW-0472">Membrane</keyword>
<protein>
    <submittedName>
        <fullName evidence="2">Uncharacterized protein</fullName>
    </submittedName>
</protein>
<gene>
    <name evidence="2" type="ORF">AEAE_0423</name>
</gene>
<reference evidence="2 3" key="1">
    <citation type="journal article" date="2017" name="BMC Genomics">
        <title>Comparative genomic and phylogenomic analyses of the Bifidobacteriaceae family.</title>
        <authorList>
            <person name="Lugli G.A."/>
            <person name="Milani C."/>
            <person name="Turroni F."/>
            <person name="Duranti S."/>
            <person name="Mancabelli L."/>
            <person name="Mangifesta M."/>
            <person name="Ferrario C."/>
            <person name="Modesto M."/>
            <person name="Mattarelli P."/>
            <person name="Jiri K."/>
            <person name="van Sinderen D."/>
            <person name="Ventura M."/>
        </authorList>
    </citation>
    <scope>NUCLEOTIDE SEQUENCE [LARGE SCALE GENOMIC DNA]</scope>
    <source>
        <strain evidence="2 3">LMG 21773</strain>
    </source>
</reference>
<dbReference type="EMBL" id="MWWU01000002">
    <property type="protein sequence ID" value="OZG55935.1"/>
    <property type="molecule type" value="Genomic_DNA"/>
</dbReference>
<dbReference type="Proteomes" id="UP000228976">
    <property type="component" value="Unassembled WGS sequence"/>
</dbReference>
<keyword evidence="1" id="KW-1133">Transmembrane helix</keyword>
<comment type="caution">
    <text evidence="2">The sequence shown here is derived from an EMBL/GenBank/DDBJ whole genome shotgun (WGS) entry which is preliminary data.</text>
</comment>
<proteinExistence type="predicted"/>